<reference key="1">
    <citation type="submission" date="2008-12" db="EMBL/GenBank/DDBJ databases">
        <title>Complete genome sequence of Rhodobacter capsulatus SB1003.</title>
        <authorList>
            <person name="Strnad H."/>
            <person name="Lapidus A."/>
            <person name="Vlcek C."/>
            <person name="Ulbrich P."/>
            <person name="Paces J."/>
            <person name="Maltsev N."/>
            <person name="Kumar V."/>
            <person name="Kogan Y."/>
            <person name="Milgram A."/>
            <person name="Rebrekov D."/>
            <person name="Mazur M."/>
            <person name="Cox R."/>
            <person name="Kyrpides N."/>
            <person name="Kolar M."/>
            <person name="Sachova J."/>
            <person name="Ridl J."/>
            <person name="Ivanova N."/>
            <person name="Kapatral V."/>
            <person name="Los T."/>
            <person name="Lykidis A."/>
            <person name="Mikhailova N."/>
            <person name="Reznik G."/>
            <person name="Vasieva O."/>
            <person name="Fonstein M."/>
            <person name="Paces V."/>
            <person name="Haselkorn R."/>
        </authorList>
    </citation>
    <scope>NUCLEOTIDE SEQUENCE</scope>
    <source>
        <strain>SB1003</strain>
    </source>
</reference>
<dbReference type="AlphaFoldDB" id="D5ASC2"/>
<name>D5ASC2_RHOCB</name>
<dbReference type="Proteomes" id="UP000002361">
    <property type="component" value="Chromosome"/>
</dbReference>
<dbReference type="STRING" id="272942.RCAP_rcc01256"/>
<dbReference type="KEGG" id="rcp:RCAP_rcc01256"/>
<sequence>MRAIAVARNRPNVVTETLAVWRKHPDLHGWVEDRARRYGVIGNINRAFAPLGLQDLDAMERDIRAKRLPKTEGLFFGSSSKGRAQRNEDLAFVERARAAIARGDMVLYWAWW</sequence>
<protein>
    <submittedName>
        <fullName evidence="1">Uncharacterized protein</fullName>
    </submittedName>
</protein>
<keyword evidence="2" id="KW-1185">Reference proteome</keyword>
<gene>
    <name evidence="1" type="ordered locus">RCAP_rcc01256</name>
</gene>
<reference evidence="1 2" key="2">
    <citation type="journal article" date="2010" name="J. Bacteriol.">
        <title>Complete genome sequence of the photosynthetic purple nonsulfur bacterium Rhodobacter capsulatus SB 1003.</title>
        <authorList>
            <person name="Strnad H."/>
            <person name="Lapidus A."/>
            <person name="Paces J."/>
            <person name="Ulbrich P."/>
            <person name="Vlcek C."/>
            <person name="Paces V."/>
            <person name="Haselkorn R."/>
        </authorList>
    </citation>
    <scope>NUCLEOTIDE SEQUENCE [LARGE SCALE GENOMIC DNA]</scope>
    <source>
        <strain evidence="2">ATCC BAA-309 / NBRC 16581 / SB1003</strain>
    </source>
</reference>
<dbReference type="HOGENOM" id="CLU_168331_0_0_5"/>
<dbReference type="EMBL" id="CP001312">
    <property type="protein sequence ID" value="ADE85013.1"/>
    <property type="molecule type" value="Genomic_DNA"/>
</dbReference>
<evidence type="ECO:0000313" key="2">
    <source>
        <dbReference type="Proteomes" id="UP000002361"/>
    </source>
</evidence>
<evidence type="ECO:0000313" key="1">
    <source>
        <dbReference type="EMBL" id="ADE85013.1"/>
    </source>
</evidence>
<accession>D5ASC2</accession>
<proteinExistence type="predicted"/>
<organism evidence="1 2">
    <name type="scientific">Rhodobacter capsulatus (strain ATCC BAA-309 / NBRC 16581 / SB1003)</name>
    <dbReference type="NCBI Taxonomy" id="272942"/>
    <lineage>
        <taxon>Bacteria</taxon>
        <taxon>Pseudomonadati</taxon>
        <taxon>Pseudomonadota</taxon>
        <taxon>Alphaproteobacteria</taxon>
        <taxon>Rhodobacterales</taxon>
        <taxon>Rhodobacter group</taxon>
        <taxon>Rhodobacter</taxon>
    </lineage>
</organism>
<dbReference type="eggNOG" id="ENOG5032S8G">
    <property type="taxonomic scope" value="Bacteria"/>
</dbReference>